<dbReference type="EMBL" id="JAUJEB010000007">
    <property type="protein sequence ID" value="MDN5215993.1"/>
    <property type="molecule type" value="Genomic_DNA"/>
</dbReference>
<keyword evidence="1" id="KW-0472">Membrane</keyword>
<reference evidence="2" key="1">
    <citation type="submission" date="2023-06" db="EMBL/GenBank/DDBJ databases">
        <title>Genomic of Agaribacillus aureum.</title>
        <authorList>
            <person name="Wang G."/>
        </authorList>
    </citation>
    <scope>NUCLEOTIDE SEQUENCE</scope>
    <source>
        <strain evidence="2">BMA12</strain>
    </source>
</reference>
<name>A0ABT8LEI6_9BACT</name>
<keyword evidence="1" id="KW-0812">Transmembrane</keyword>
<accession>A0ABT8LEI6</accession>
<feature type="transmembrane region" description="Helical" evidence="1">
    <location>
        <begin position="6"/>
        <end position="24"/>
    </location>
</feature>
<dbReference type="RefSeq" id="WP_346761328.1">
    <property type="nucleotide sequence ID" value="NZ_JAUJEB010000007.1"/>
</dbReference>
<evidence type="ECO:0000256" key="1">
    <source>
        <dbReference type="SAM" id="Phobius"/>
    </source>
</evidence>
<dbReference type="Proteomes" id="UP001172083">
    <property type="component" value="Unassembled WGS sequence"/>
</dbReference>
<evidence type="ECO:0000313" key="3">
    <source>
        <dbReference type="Proteomes" id="UP001172083"/>
    </source>
</evidence>
<keyword evidence="3" id="KW-1185">Reference proteome</keyword>
<comment type="caution">
    <text evidence="2">The sequence shown here is derived from an EMBL/GenBank/DDBJ whole genome shotgun (WGS) entry which is preliminary data.</text>
</comment>
<feature type="transmembrane region" description="Helical" evidence="1">
    <location>
        <begin position="85"/>
        <end position="106"/>
    </location>
</feature>
<evidence type="ECO:0000313" key="2">
    <source>
        <dbReference type="EMBL" id="MDN5215993.1"/>
    </source>
</evidence>
<organism evidence="2 3">
    <name type="scientific">Agaribacillus aureus</name>
    <dbReference type="NCBI Taxonomy" id="3051825"/>
    <lineage>
        <taxon>Bacteria</taxon>
        <taxon>Pseudomonadati</taxon>
        <taxon>Bacteroidota</taxon>
        <taxon>Cytophagia</taxon>
        <taxon>Cytophagales</taxon>
        <taxon>Splendidivirgaceae</taxon>
        <taxon>Agaribacillus</taxon>
    </lineage>
</organism>
<gene>
    <name evidence="2" type="ORF">QQ020_28200</name>
</gene>
<proteinExistence type="predicted"/>
<sequence>MTLWNVLFIVLAAGAIGGFVNALMSDNGFIFPKTTEYGGRKILRPGFIGNVLVGGIGAAISWGLYGPFAASNILGTTTGETAMEPSLTLSSLVGAALVGVAGARWLTNEVDKNLLRAAASEAGSAAPTSKIAGKFLTEKPATAWKIAAEEFGTARPEGADQDAL</sequence>
<protein>
    <submittedName>
        <fullName evidence="2">Uncharacterized protein</fullName>
    </submittedName>
</protein>
<keyword evidence="1" id="KW-1133">Transmembrane helix</keyword>
<feature type="transmembrane region" description="Helical" evidence="1">
    <location>
        <begin position="45"/>
        <end position="65"/>
    </location>
</feature>